<dbReference type="InterPro" id="IPR036291">
    <property type="entry name" value="NAD(P)-bd_dom_sf"/>
</dbReference>
<dbReference type="AlphaFoldDB" id="A0A937XD13"/>
<evidence type="ECO:0000313" key="3">
    <source>
        <dbReference type="EMBL" id="MBM3318324.1"/>
    </source>
</evidence>
<reference evidence="3" key="1">
    <citation type="submission" date="2019-03" db="EMBL/GenBank/DDBJ databases">
        <title>Lake Tanganyika Metagenome-Assembled Genomes (MAGs).</title>
        <authorList>
            <person name="Tran P."/>
        </authorList>
    </citation>
    <scope>NUCLEOTIDE SEQUENCE</scope>
    <source>
        <strain evidence="3">M_DeepCast_400m_m2_100</strain>
    </source>
</reference>
<evidence type="ECO:0000313" key="4">
    <source>
        <dbReference type="Proteomes" id="UP000748308"/>
    </source>
</evidence>
<organism evidence="3 4">
    <name type="scientific">Eiseniibacteriota bacterium</name>
    <dbReference type="NCBI Taxonomy" id="2212470"/>
    <lineage>
        <taxon>Bacteria</taxon>
        <taxon>Candidatus Eiseniibacteriota</taxon>
    </lineage>
</organism>
<dbReference type="InterPro" id="IPR001509">
    <property type="entry name" value="Epimerase_deHydtase"/>
</dbReference>
<gene>
    <name evidence="3" type="ORF">FJY75_10790</name>
</gene>
<dbReference type="Pfam" id="PF01370">
    <property type="entry name" value="Epimerase"/>
    <property type="match status" value="1"/>
</dbReference>
<accession>A0A937XD13</accession>
<dbReference type="Proteomes" id="UP000748308">
    <property type="component" value="Unassembled WGS sequence"/>
</dbReference>
<evidence type="ECO:0000259" key="2">
    <source>
        <dbReference type="Pfam" id="PF01370"/>
    </source>
</evidence>
<proteinExistence type="inferred from homology"/>
<dbReference type="EMBL" id="VGIY01000325">
    <property type="protein sequence ID" value="MBM3318324.1"/>
    <property type="molecule type" value="Genomic_DNA"/>
</dbReference>
<dbReference type="PRINTS" id="PR01713">
    <property type="entry name" value="NUCEPIMERASE"/>
</dbReference>
<protein>
    <submittedName>
        <fullName evidence="3">NAD-dependent epimerase/dehydratase family protein</fullName>
    </submittedName>
</protein>
<comment type="caution">
    <text evidence="3">The sequence shown here is derived from an EMBL/GenBank/DDBJ whole genome shotgun (WGS) entry which is preliminary data.</text>
</comment>
<dbReference type="SUPFAM" id="SSF51735">
    <property type="entry name" value="NAD(P)-binding Rossmann-fold domains"/>
    <property type="match status" value="1"/>
</dbReference>
<comment type="similarity">
    <text evidence="1">Belongs to the NAD(P)-dependent epimerase/dehydratase family.</text>
</comment>
<feature type="domain" description="NAD-dependent epimerase/dehydratase" evidence="2">
    <location>
        <begin position="5"/>
        <end position="59"/>
    </location>
</feature>
<name>A0A937XD13_UNCEI</name>
<dbReference type="Gene3D" id="3.40.50.720">
    <property type="entry name" value="NAD(P)-binding Rossmann-like Domain"/>
    <property type="match status" value="1"/>
</dbReference>
<evidence type="ECO:0000256" key="1">
    <source>
        <dbReference type="ARBA" id="ARBA00007637"/>
    </source>
</evidence>
<sequence>HPRQGFLSVFIRRALEDQTIRVFGDGSQLRDLNYVEDVADAFLALAAAPGLDGRAFNLGSPEVLSLKAVAELFIAAAGSGRLELTPFPDHLKRIDIGSYYGDYTRIRQAVGWEPRISAADGLRRTIDFYREHAARYLEDPPAWEQGHD</sequence>
<dbReference type="PANTHER" id="PTHR43000">
    <property type="entry name" value="DTDP-D-GLUCOSE 4,6-DEHYDRATASE-RELATED"/>
    <property type="match status" value="1"/>
</dbReference>
<feature type="non-terminal residue" evidence="3">
    <location>
        <position position="1"/>
    </location>
</feature>